<evidence type="ECO:0000256" key="1">
    <source>
        <dbReference type="ARBA" id="ARBA00022737"/>
    </source>
</evidence>
<dbReference type="Gene3D" id="3.10.580.10">
    <property type="entry name" value="CBS-domain"/>
    <property type="match status" value="1"/>
</dbReference>
<sequence length="401" mass="45012">MIFYLILIDAALASSTESLHEFSWNQKILLISITFCLILFAGAMSGLTVGLMSFSVKELESKIMCGTDQELKYAKRVLPIVSKHHLLLVTLLLGNTIAMETLPIMLEMMVGGGGAILISVPMLMIFGEVLPQAFCTGPDKLMIASKLVPLVNIVTYFLYPLSYPISLFLDRLLGKGEEPAQNGSLTELHSITDSKCSRSINSIGSDEITEENTIGNESINKYIKPIEQTFKLSISCTFTKKTLKVIKESKHSKVLIHNEKDEKVIEGILLTKELIGIDEGVSLKSPEIHLEAPLFIKGEYTIFQALNAMHQNEIQIAIIVDENSPRNKSIGIITLKDIMDVIHNRTIGRDKILDEKNENDIDKNQSFAKENESAFYNLKKYIEMLSVKYFDKRFFNQKVKL</sequence>
<keyword evidence="2" id="KW-0129">CBS domain</keyword>
<comment type="caution">
    <text evidence="8">The sequence shown here is derived from an EMBL/GenBank/DDBJ whole genome shotgun (WGS) entry which is preliminary data.</text>
</comment>
<proteinExistence type="predicted"/>
<dbReference type="PROSITE" id="PS51846">
    <property type="entry name" value="CNNM"/>
    <property type="match status" value="1"/>
</dbReference>
<keyword evidence="9" id="KW-1185">Reference proteome</keyword>
<feature type="transmembrane region" description="Helical" evidence="4">
    <location>
        <begin position="147"/>
        <end position="169"/>
    </location>
</feature>
<feature type="domain" description="CBS" evidence="6">
    <location>
        <begin position="289"/>
        <end position="351"/>
    </location>
</feature>
<evidence type="ECO:0000256" key="2">
    <source>
        <dbReference type="PROSITE-ProRule" id="PRU00703"/>
    </source>
</evidence>
<dbReference type="PANTHER" id="PTHR12064">
    <property type="entry name" value="METAL TRANSPORTER CNNM"/>
    <property type="match status" value="1"/>
</dbReference>
<dbReference type="EMBL" id="CAJZBQ010000014">
    <property type="protein sequence ID" value="CAG9315851.1"/>
    <property type="molecule type" value="Genomic_DNA"/>
</dbReference>
<evidence type="ECO:0000259" key="6">
    <source>
        <dbReference type="PROSITE" id="PS51371"/>
    </source>
</evidence>
<evidence type="ECO:0000256" key="3">
    <source>
        <dbReference type="PROSITE-ProRule" id="PRU01193"/>
    </source>
</evidence>
<dbReference type="GO" id="GO:0016020">
    <property type="term" value="C:membrane"/>
    <property type="evidence" value="ECO:0007669"/>
    <property type="project" value="UniProtKB-UniRule"/>
</dbReference>
<name>A0AAU9J290_9CILI</name>
<gene>
    <name evidence="8" type="ORF">BSTOLATCC_MIC14595</name>
</gene>
<dbReference type="GO" id="GO:0005737">
    <property type="term" value="C:cytoplasm"/>
    <property type="evidence" value="ECO:0007669"/>
    <property type="project" value="TreeGrafter"/>
</dbReference>
<accession>A0AAU9J290</accession>
<dbReference type="GO" id="GO:0030026">
    <property type="term" value="P:intracellular manganese ion homeostasis"/>
    <property type="evidence" value="ECO:0007669"/>
    <property type="project" value="TreeGrafter"/>
</dbReference>
<dbReference type="GO" id="GO:0010960">
    <property type="term" value="P:magnesium ion homeostasis"/>
    <property type="evidence" value="ECO:0007669"/>
    <property type="project" value="InterPro"/>
</dbReference>
<dbReference type="PANTHER" id="PTHR12064:SF97">
    <property type="entry name" value="METAL TRANSPORTER CNNM-5"/>
    <property type="match status" value="1"/>
</dbReference>
<evidence type="ECO:0000259" key="7">
    <source>
        <dbReference type="PROSITE" id="PS51846"/>
    </source>
</evidence>
<feature type="transmembrane region" description="Helical" evidence="4">
    <location>
        <begin position="28"/>
        <end position="56"/>
    </location>
</feature>
<keyword evidence="3 4" id="KW-1133">Transmembrane helix</keyword>
<reference evidence="8" key="1">
    <citation type="submission" date="2021-09" db="EMBL/GenBank/DDBJ databases">
        <authorList>
            <consortium name="AG Swart"/>
            <person name="Singh M."/>
            <person name="Singh A."/>
            <person name="Seah K."/>
            <person name="Emmerich C."/>
        </authorList>
    </citation>
    <scope>NUCLEOTIDE SEQUENCE</scope>
    <source>
        <strain evidence="8">ATCC30299</strain>
    </source>
</reference>
<dbReference type="Pfam" id="PF00571">
    <property type="entry name" value="CBS"/>
    <property type="match status" value="1"/>
</dbReference>
<evidence type="ECO:0000256" key="5">
    <source>
        <dbReference type="SAM" id="SignalP"/>
    </source>
</evidence>
<feature type="chain" id="PRO_5043605726" description="CNNM transmembrane domain-containing protein" evidence="5">
    <location>
        <begin position="19"/>
        <end position="401"/>
    </location>
</feature>
<dbReference type="PROSITE" id="PS51371">
    <property type="entry name" value="CBS"/>
    <property type="match status" value="1"/>
</dbReference>
<dbReference type="InterPro" id="IPR002550">
    <property type="entry name" value="CNNM"/>
</dbReference>
<keyword evidence="5" id="KW-0732">Signal</keyword>
<dbReference type="SUPFAM" id="SSF54631">
    <property type="entry name" value="CBS-domain pair"/>
    <property type="match status" value="1"/>
</dbReference>
<evidence type="ECO:0008006" key="10">
    <source>
        <dbReference type="Google" id="ProtNLM"/>
    </source>
</evidence>
<feature type="domain" description="CNNM transmembrane" evidence="7">
    <location>
        <begin position="23"/>
        <end position="212"/>
    </location>
</feature>
<organism evidence="8 9">
    <name type="scientific">Blepharisma stoltei</name>
    <dbReference type="NCBI Taxonomy" id="1481888"/>
    <lineage>
        <taxon>Eukaryota</taxon>
        <taxon>Sar</taxon>
        <taxon>Alveolata</taxon>
        <taxon>Ciliophora</taxon>
        <taxon>Postciliodesmatophora</taxon>
        <taxon>Heterotrichea</taxon>
        <taxon>Heterotrichida</taxon>
        <taxon>Blepharismidae</taxon>
        <taxon>Blepharisma</taxon>
    </lineage>
</organism>
<dbReference type="Pfam" id="PF01595">
    <property type="entry name" value="CNNM"/>
    <property type="match status" value="1"/>
</dbReference>
<dbReference type="AlphaFoldDB" id="A0AAU9J290"/>
<dbReference type="Proteomes" id="UP001162131">
    <property type="component" value="Unassembled WGS sequence"/>
</dbReference>
<evidence type="ECO:0000256" key="4">
    <source>
        <dbReference type="SAM" id="Phobius"/>
    </source>
</evidence>
<keyword evidence="1" id="KW-0677">Repeat</keyword>
<dbReference type="InterPro" id="IPR000644">
    <property type="entry name" value="CBS_dom"/>
</dbReference>
<feature type="signal peptide" evidence="5">
    <location>
        <begin position="1"/>
        <end position="18"/>
    </location>
</feature>
<keyword evidence="3 4" id="KW-0812">Transmembrane</keyword>
<evidence type="ECO:0000313" key="9">
    <source>
        <dbReference type="Proteomes" id="UP001162131"/>
    </source>
</evidence>
<feature type="transmembrane region" description="Helical" evidence="4">
    <location>
        <begin position="104"/>
        <end position="126"/>
    </location>
</feature>
<dbReference type="InterPro" id="IPR046342">
    <property type="entry name" value="CBS_dom_sf"/>
</dbReference>
<dbReference type="InterPro" id="IPR045095">
    <property type="entry name" value="ACDP"/>
</dbReference>
<protein>
    <recommendedName>
        <fullName evidence="10">CNNM transmembrane domain-containing protein</fullName>
    </recommendedName>
</protein>
<keyword evidence="3 4" id="KW-0472">Membrane</keyword>
<evidence type="ECO:0000313" key="8">
    <source>
        <dbReference type="EMBL" id="CAG9315851.1"/>
    </source>
</evidence>